<organism evidence="2 3">
    <name type="scientific">Roseibium aquae</name>
    <dbReference type="NCBI Taxonomy" id="1323746"/>
    <lineage>
        <taxon>Bacteria</taxon>
        <taxon>Pseudomonadati</taxon>
        <taxon>Pseudomonadota</taxon>
        <taxon>Alphaproteobacteria</taxon>
        <taxon>Hyphomicrobiales</taxon>
        <taxon>Stappiaceae</taxon>
        <taxon>Roseibium</taxon>
    </lineage>
</organism>
<dbReference type="EMBL" id="BMFA01000007">
    <property type="protein sequence ID" value="GGB52919.1"/>
    <property type="molecule type" value="Genomic_DNA"/>
</dbReference>
<keyword evidence="3" id="KW-1185">Reference proteome</keyword>
<name>A0A916X2G0_9HYPH</name>
<comment type="caution">
    <text evidence="2">The sequence shown here is derived from an EMBL/GenBank/DDBJ whole genome shotgun (WGS) entry which is preliminary data.</text>
</comment>
<reference evidence="2" key="1">
    <citation type="journal article" date="2014" name="Int. J. Syst. Evol. Microbiol.">
        <title>Complete genome sequence of Corynebacterium casei LMG S-19264T (=DSM 44701T), isolated from a smear-ripened cheese.</title>
        <authorList>
            <consortium name="US DOE Joint Genome Institute (JGI-PGF)"/>
            <person name="Walter F."/>
            <person name="Albersmeier A."/>
            <person name="Kalinowski J."/>
            <person name="Ruckert C."/>
        </authorList>
    </citation>
    <scope>NUCLEOTIDE SEQUENCE</scope>
    <source>
        <strain evidence="2">CGMCC 1.12426</strain>
    </source>
</reference>
<feature type="compositionally biased region" description="Polar residues" evidence="1">
    <location>
        <begin position="202"/>
        <end position="215"/>
    </location>
</feature>
<reference evidence="2" key="2">
    <citation type="submission" date="2020-09" db="EMBL/GenBank/DDBJ databases">
        <authorList>
            <person name="Sun Q."/>
            <person name="Zhou Y."/>
        </authorList>
    </citation>
    <scope>NUCLEOTIDE SEQUENCE</scope>
    <source>
        <strain evidence="2">CGMCC 1.12426</strain>
    </source>
</reference>
<sequence length="258" mass="27695">MHRRYGWQGEDLSAAMMQLLPAAVAGFQHFGNAGAFGTGPQPGSGIGGLGNPFFPPVSGANPFAWPQDPLRSFYGPEPVRTMVVDHIARATGLQREAIGTMMPVAATLAAGTMMRPYLNESGQGLLDAFLRGFVRGRPKPRPTPADYIQEYQQAVGAFWSAFFKPSQTDAGKQTESYGHGGTDTANLDPAGLDPAGGASVEDVSNQPETAPQAQVPTEFEQFFNDWMTTNRDLQTAQFKAFDGLFESAARKLDGSEET</sequence>
<accession>A0A916X2G0</accession>
<protein>
    <submittedName>
        <fullName evidence="2">Uncharacterized protein</fullName>
    </submittedName>
</protein>
<dbReference type="Proteomes" id="UP000605148">
    <property type="component" value="Unassembled WGS sequence"/>
</dbReference>
<proteinExistence type="predicted"/>
<evidence type="ECO:0000313" key="3">
    <source>
        <dbReference type="Proteomes" id="UP000605148"/>
    </source>
</evidence>
<dbReference type="AlphaFoldDB" id="A0A916X2G0"/>
<feature type="region of interest" description="Disordered" evidence="1">
    <location>
        <begin position="169"/>
        <end position="217"/>
    </location>
</feature>
<evidence type="ECO:0000313" key="2">
    <source>
        <dbReference type="EMBL" id="GGB52919.1"/>
    </source>
</evidence>
<gene>
    <name evidence="2" type="ORF">GCM10011316_26220</name>
</gene>
<evidence type="ECO:0000256" key="1">
    <source>
        <dbReference type="SAM" id="MobiDB-lite"/>
    </source>
</evidence>